<protein>
    <recommendedName>
        <fullName evidence="4 12">Heme exporter protein D</fullName>
    </recommendedName>
</protein>
<gene>
    <name evidence="13" type="ORF">TL5118_01249</name>
    <name evidence="14" type="ORF">TL5120_00229</name>
</gene>
<keyword evidence="15" id="KW-1185">Reference proteome</keyword>
<dbReference type="AlphaFoldDB" id="A0A0P1FAV4"/>
<comment type="similarity">
    <text evidence="3 12">Belongs to the CcmD/CycX/HelD family.</text>
</comment>
<keyword evidence="10 12" id="KW-1133">Transmembrane helix</keyword>
<dbReference type="Proteomes" id="UP000051887">
    <property type="component" value="Unassembled WGS sequence"/>
</dbReference>
<dbReference type="InterPro" id="IPR007078">
    <property type="entry name" value="Haem_export_protD_CcmD"/>
</dbReference>
<evidence type="ECO:0000256" key="7">
    <source>
        <dbReference type="ARBA" id="ARBA00022519"/>
    </source>
</evidence>
<organism evidence="14 16">
    <name type="scientific">Thalassovita autumnalis</name>
    <dbReference type="NCBI Taxonomy" id="2072972"/>
    <lineage>
        <taxon>Bacteria</taxon>
        <taxon>Pseudomonadati</taxon>
        <taxon>Pseudomonadota</taxon>
        <taxon>Alphaproteobacteria</taxon>
        <taxon>Rhodobacterales</taxon>
        <taxon>Roseobacteraceae</taxon>
        <taxon>Thalassovita</taxon>
    </lineage>
</organism>
<evidence type="ECO:0000256" key="10">
    <source>
        <dbReference type="ARBA" id="ARBA00022989"/>
    </source>
</evidence>
<evidence type="ECO:0000256" key="12">
    <source>
        <dbReference type="RuleBase" id="RU363101"/>
    </source>
</evidence>
<reference evidence="13 15" key="1">
    <citation type="submission" date="2015-09" db="EMBL/GenBank/DDBJ databases">
        <authorList>
            <person name="Rodrigo-Torres L."/>
            <person name="Arahal D.R."/>
        </authorList>
    </citation>
    <scope>NUCLEOTIDE SEQUENCE [LARGE SCALE GENOMIC DNA]</scope>
    <source>
        <strain evidence="13 15">CECT 5118</strain>
    </source>
</reference>
<dbReference type="GO" id="GO:0005886">
    <property type="term" value="C:plasma membrane"/>
    <property type="evidence" value="ECO:0007669"/>
    <property type="project" value="UniProtKB-SubCell"/>
</dbReference>
<evidence type="ECO:0000256" key="9">
    <source>
        <dbReference type="ARBA" id="ARBA00022748"/>
    </source>
</evidence>
<dbReference type="Proteomes" id="UP000051086">
    <property type="component" value="Unassembled WGS sequence"/>
</dbReference>
<evidence type="ECO:0000256" key="1">
    <source>
        <dbReference type="ARBA" id="ARBA00002442"/>
    </source>
</evidence>
<dbReference type="EMBL" id="CYSB01000025">
    <property type="protein sequence ID" value="CUH65308.1"/>
    <property type="molecule type" value="Genomic_DNA"/>
</dbReference>
<dbReference type="GO" id="GO:0017004">
    <property type="term" value="P:cytochrome complex assembly"/>
    <property type="evidence" value="ECO:0007669"/>
    <property type="project" value="UniProtKB-KW"/>
</dbReference>
<comment type="subcellular location">
    <subcellularLocation>
        <location evidence="2 12">Cell inner membrane</location>
        <topology evidence="2 12">Single-pass membrane protein</topology>
    </subcellularLocation>
</comment>
<keyword evidence="5 12" id="KW-0813">Transport</keyword>
<evidence type="ECO:0000313" key="14">
    <source>
        <dbReference type="EMBL" id="CUH70453.1"/>
    </source>
</evidence>
<keyword evidence="11 12" id="KW-0472">Membrane</keyword>
<evidence type="ECO:0000313" key="15">
    <source>
        <dbReference type="Proteomes" id="UP000051086"/>
    </source>
</evidence>
<comment type="function">
    <text evidence="1 12">Required for the export of heme to the periplasm for the biogenesis of c-type cytochromes.</text>
</comment>
<evidence type="ECO:0000256" key="5">
    <source>
        <dbReference type="ARBA" id="ARBA00022448"/>
    </source>
</evidence>
<evidence type="ECO:0000256" key="6">
    <source>
        <dbReference type="ARBA" id="ARBA00022475"/>
    </source>
</evidence>
<evidence type="ECO:0000256" key="4">
    <source>
        <dbReference type="ARBA" id="ARBA00016461"/>
    </source>
</evidence>
<dbReference type="GO" id="GO:0015886">
    <property type="term" value="P:heme transport"/>
    <property type="evidence" value="ECO:0007669"/>
    <property type="project" value="InterPro"/>
</dbReference>
<reference evidence="14 16" key="2">
    <citation type="submission" date="2015-09" db="EMBL/GenBank/DDBJ databases">
        <authorList>
            <consortium name="Swine Surveillance"/>
        </authorList>
    </citation>
    <scope>NUCLEOTIDE SEQUENCE [LARGE SCALE GENOMIC DNA]</scope>
    <source>
        <strain evidence="14 16">5120</strain>
    </source>
</reference>
<evidence type="ECO:0000256" key="11">
    <source>
        <dbReference type="ARBA" id="ARBA00023136"/>
    </source>
</evidence>
<dbReference type="Pfam" id="PF04995">
    <property type="entry name" value="CcmD"/>
    <property type="match status" value="1"/>
</dbReference>
<keyword evidence="7 12" id="KW-0997">Cell inner membrane</keyword>
<sequence>MPDLGKYAEAVLSSYAISLGLIVALVVLSVLRARKVKAQLAEVEARGKTGGKAQEQADG</sequence>
<dbReference type="NCBIfam" id="TIGR03141">
    <property type="entry name" value="cytochro_ccmD"/>
    <property type="match status" value="1"/>
</dbReference>
<accession>A0A0P1FAV4</accession>
<feature type="transmembrane region" description="Helical" evidence="12">
    <location>
        <begin position="12"/>
        <end position="31"/>
    </location>
</feature>
<evidence type="ECO:0000256" key="2">
    <source>
        <dbReference type="ARBA" id="ARBA00004377"/>
    </source>
</evidence>
<keyword evidence="9 12" id="KW-0201">Cytochrome c-type biogenesis</keyword>
<evidence type="ECO:0000313" key="16">
    <source>
        <dbReference type="Proteomes" id="UP000051887"/>
    </source>
</evidence>
<proteinExistence type="inferred from homology"/>
<dbReference type="EMBL" id="CYSC01000007">
    <property type="protein sequence ID" value="CUH70453.1"/>
    <property type="molecule type" value="Genomic_DNA"/>
</dbReference>
<evidence type="ECO:0000313" key="13">
    <source>
        <dbReference type="EMBL" id="CUH65308.1"/>
    </source>
</evidence>
<keyword evidence="8 12" id="KW-0812">Transmembrane</keyword>
<keyword evidence="6 12" id="KW-1003">Cell membrane</keyword>
<evidence type="ECO:0000256" key="8">
    <source>
        <dbReference type="ARBA" id="ARBA00022692"/>
    </source>
</evidence>
<name>A0A0P1FAV4_9RHOB</name>
<evidence type="ECO:0000256" key="3">
    <source>
        <dbReference type="ARBA" id="ARBA00008741"/>
    </source>
</evidence>